<evidence type="ECO:0000313" key="2">
    <source>
        <dbReference type="EMBL" id="KAK3898152.1"/>
    </source>
</evidence>
<sequence length="250" mass="26424">MDLKEGSRRPRGFSFCNPPPVPLPPGVPNTPAAAALYGWGAGNSSSTAAANTHQGAAASASTTAPNTRQRAASTPPAAAFFTQGASSTPSTTPLHTPVFPLTPSAGTTLYTTGEGYRLPPPMIHRGPQDQAHIERVQLSLRHIDDDVGFIHTQVDDVLRDPNLAGVREAGRRIAMAARVLRWNFERMVVLDAVAREEMVGLREEVRRLRAAAAAAQSGNREDEDTASTIEGVDTPAASTASIDGDNDRAI</sequence>
<reference evidence="2" key="2">
    <citation type="submission" date="2023-05" db="EMBL/GenBank/DDBJ databases">
        <authorList>
            <consortium name="Lawrence Berkeley National Laboratory"/>
            <person name="Steindorff A."/>
            <person name="Hensen N."/>
            <person name="Bonometti L."/>
            <person name="Westerberg I."/>
            <person name="Brannstrom I.O."/>
            <person name="Guillou S."/>
            <person name="Cros-Aarteil S."/>
            <person name="Calhoun S."/>
            <person name="Haridas S."/>
            <person name="Kuo A."/>
            <person name="Mondo S."/>
            <person name="Pangilinan J."/>
            <person name="Riley R."/>
            <person name="Labutti K."/>
            <person name="Andreopoulos B."/>
            <person name="Lipzen A."/>
            <person name="Chen C."/>
            <person name="Yanf M."/>
            <person name="Daum C."/>
            <person name="Ng V."/>
            <person name="Clum A."/>
            <person name="Ohm R."/>
            <person name="Martin F."/>
            <person name="Silar P."/>
            <person name="Natvig D."/>
            <person name="Lalanne C."/>
            <person name="Gautier V."/>
            <person name="Ament-Velasquez S.L."/>
            <person name="Kruys A."/>
            <person name="Hutchinson M.I."/>
            <person name="Powell A.J."/>
            <person name="Barry K."/>
            <person name="Miller A.N."/>
            <person name="Grigoriev I.V."/>
            <person name="Debuchy R."/>
            <person name="Gladieux P."/>
            <person name="Thoren M.H."/>
            <person name="Johannesson H."/>
        </authorList>
    </citation>
    <scope>NUCLEOTIDE SEQUENCE</scope>
    <source>
        <strain evidence="2">CBS 103.79</strain>
    </source>
</reference>
<evidence type="ECO:0000256" key="1">
    <source>
        <dbReference type="SAM" id="MobiDB-lite"/>
    </source>
</evidence>
<protein>
    <submittedName>
        <fullName evidence="2">Uncharacterized protein</fullName>
    </submittedName>
</protein>
<dbReference type="AlphaFoldDB" id="A0AAN6MD77"/>
<comment type="caution">
    <text evidence="2">The sequence shown here is derived from an EMBL/GenBank/DDBJ whole genome shotgun (WGS) entry which is preliminary data.</text>
</comment>
<accession>A0AAN6MD77</accession>
<gene>
    <name evidence="2" type="ORF">C8A05DRAFT_38271</name>
</gene>
<feature type="compositionally biased region" description="Pro residues" evidence="1">
    <location>
        <begin position="17"/>
        <end position="27"/>
    </location>
</feature>
<name>A0AAN6MD77_9PEZI</name>
<dbReference type="EMBL" id="MU855991">
    <property type="protein sequence ID" value="KAK3898152.1"/>
    <property type="molecule type" value="Genomic_DNA"/>
</dbReference>
<feature type="region of interest" description="Disordered" evidence="1">
    <location>
        <begin position="214"/>
        <end position="250"/>
    </location>
</feature>
<evidence type="ECO:0000313" key="3">
    <source>
        <dbReference type="Proteomes" id="UP001303889"/>
    </source>
</evidence>
<keyword evidence="3" id="KW-1185">Reference proteome</keyword>
<organism evidence="2 3">
    <name type="scientific">Staphylotrichum tortipilum</name>
    <dbReference type="NCBI Taxonomy" id="2831512"/>
    <lineage>
        <taxon>Eukaryota</taxon>
        <taxon>Fungi</taxon>
        <taxon>Dikarya</taxon>
        <taxon>Ascomycota</taxon>
        <taxon>Pezizomycotina</taxon>
        <taxon>Sordariomycetes</taxon>
        <taxon>Sordariomycetidae</taxon>
        <taxon>Sordariales</taxon>
        <taxon>Chaetomiaceae</taxon>
        <taxon>Staphylotrichum</taxon>
    </lineage>
</organism>
<feature type="region of interest" description="Disordered" evidence="1">
    <location>
        <begin position="1"/>
        <end position="27"/>
    </location>
</feature>
<proteinExistence type="predicted"/>
<feature type="region of interest" description="Disordered" evidence="1">
    <location>
        <begin position="44"/>
        <end position="75"/>
    </location>
</feature>
<dbReference type="Proteomes" id="UP001303889">
    <property type="component" value="Unassembled WGS sequence"/>
</dbReference>
<reference evidence="2" key="1">
    <citation type="journal article" date="2023" name="Mol. Phylogenet. Evol.">
        <title>Genome-scale phylogeny and comparative genomics of the fungal order Sordariales.</title>
        <authorList>
            <person name="Hensen N."/>
            <person name="Bonometti L."/>
            <person name="Westerberg I."/>
            <person name="Brannstrom I.O."/>
            <person name="Guillou S."/>
            <person name="Cros-Aarteil S."/>
            <person name="Calhoun S."/>
            <person name="Haridas S."/>
            <person name="Kuo A."/>
            <person name="Mondo S."/>
            <person name="Pangilinan J."/>
            <person name="Riley R."/>
            <person name="LaButti K."/>
            <person name="Andreopoulos B."/>
            <person name="Lipzen A."/>
            <person name="Chen C."/>
            <person name="Yan M."/>
            <person name="Daum C."/>
            <person name="Ng V."/>
            <person name="Clum A."/>
            <person name="Steindorff A."/>
            <person name="Ohm R.A."/>
            <person name="Martin F."/>
            <person name="Silar P."/>
            <person name="Natvig D.O."/>
            <person name="Lalanne C."/>
            <person name="Gautier V."/>
            <person name="Ament-Velasquez S.L."/>
            <person name="Kruys A."/>
            <person name="Hutchinson M.I."/>
            <person name="Powell A.J."/>
            <person name="Barry K."/>
            <person name="Miller A.N."/>
            <person name="Grigoriev I.V."/>
            <person name="Debuchy R."/>
            <person name="Gladieux P."/>
            <person name="Hiltunen Thoren M."/>
            <person name="Johannesson H."/>
        </authorList>
    </citation>
    <scope>NUCLEOTIDE SEQUENCE</scope>
    <source>
        <strain evidence="2">CBS 103.79</strain>
    </source>
</reference>